<evidence type="ECO:0000313" key="4">
    <source>
        <dbReference type="EMBL" id="MFB9896372.1"/>
    </source>
</evidence>
<dbReference type="InterPro" id="IPR000089">
    <property type="entry name" value="Biotin_lipoyl"/>
</dbReference>
<dbReference type="CDD" id="cd06850">
    <property type="entry name" value="biotinyl_domain"/>
    <property type="match status" value="1"/>
</dbReference>
<comment type="caution">
    <text evidence="4">The sequence shown here is derived from an EMBL/GenBank/DDBJ whole genome shotgun (WGS) entry which is preliminary data.</text>
</comment>
<keyword evidence="5" id="KW-1185">Reference proteome</keyword>
<evidence type="ECO:0000259" key="3">
    <source>
        <dbReference type="PROSITE" id="PS50968"/>
    </source>
</evidence>
<keyword evidence="1" id="KW-0092">Biotin</keyword>
<name>A0ABV5ZG68_9BACT</name>
<dbReference type="Pfam" id="PF00364">
    <property type="entry name" value="Biotin_lipoyl"/>
    <property type="match status" value="1"/>
</dbReference>
<feature type="region of interest" description="Disordered" evidence="2">
    <location>
        <begin position="40"/>
        <end position="61"/>
    </location>
</feature>
<feature type="compositionally biased region" description="Basic and acidic residues" evidence="2">
    <location>
        <begin position="40"/>
        <end position="50"/>
    </location>
</feature>
<dbReference type="Gene3D" id="2.40.50.100">
    <property type="match status" value="1"/>
</dbReference>
<feature type="domain" description="Lipoyl-binding" evidence="3">
    <location>
        <begin position="68"/>
        <end position="143"/>
    </location>
</feature>
<dbReference type="InterPro" id="IPR011053">
    <property type="entry name" value="Single_hybrid_motif"/>
</dbReference>
<dbReference type="InterPro" id="IPR050709">
    <property type="entry name" value="Biotin_Carboxyl_Carrier/Decarb"/>
</dbReference>
<sequence length="143" mass="15272">MKAFKYTIDGKEYQVEIGNINEESRMANVKVNGKEFEVGLEKTEEPEKKKPVLGKPVAQESNDEPAAAANVNTANAVKAPLPGTITAINVNVGDEVQAGDAVLVLEAMKMANNIEAEKAGKVTAVCVKVGQSVMEDEPLFVVE</sequence>
<dbReference type="PROSITE" id="PS50968">
    <property type="entry name" value="BIOTINYL_LIPOYL"/>
    <property type="match status" value="1"/>
</dbReference>
<reference evidence="4 5" key="1">
    <citation type="submission" date="2024-09" db="EMBL/GenBank/DDBJ databases">
        <authorList>
            <person name="Sun Q."/>
            <person name="Mori K."/>
        </authorList>
    </citation>
    <scope>NUCLEOTIDE SEQUENCE [LARGE SCALE GENOMIC DNA]</scope>
    <source>
        <strain evidence="4 5">ATCC 51272</strain>
    </source>
</reference>
<accession>A0ABV5ZG68</accession>
<protein>
    <submittedName>
        <fullName evidence="4">Biotin/lipoyl-containing protein</fullName>
    </submittedName>
</protein>
<dbReference type="EMBL" id="JBHLZF010000001">
    <property type="protein sequence ID" value="MFB9896372.1"/>
    <property type="molecule type" value="Genomic_DNA"/>
</dbReference>
<dbReference type="Proteomes" id="UP001589688">
    <property type="component" value="Unassembled WGS sequence"/>
</dbReference>
<gene>
    <name evidence="4" type="ORF">ACFFK8_00655</name>
</gene>
<evidence type="ECO:0000256" key="1">
    <source>
        <dbReference type="ARBA" id="ARBA00023267"/>
    </source>
</evidence>
<evidence type="ECO:0000313" key="5">
    <source>
        <dbReference type="Proteomes" id="UP001589688"/>
    </source>
</evidence>
<organism evidence="4 5">
    <name type="scientific">Hallella seregens ATCC 51272</name>
    <dbReference type="NCBI Taxonomy" id="1336250"/>
    <lineage>
        <taxon>Bacteria</taxon>
        <taxon>Pseudomonadati</taxon>
        <taxon>Bacteroidota</taxon>
        <taxon>Bacteroidia</taxon>
        <taxon>Bacteroidales</taxon>
        <taxon>Prevotellaceae</taxon>
        <taxon>Hallella</taxon>
    </lineage>
</organism>
<proteinExistence type="predicted"/>
<dbReference type="PANTHER" id="PTHR45266">
    <property type="entry name" value="OXALOACETATE DECARBOXYLASE ALPHA CHAIN"/>
    <property type="match status" value="1"/>
</dbReference>
<dbReference type="PROSITE" id="PS00188">
    <property type="entry name" value="BIOTIN"/>
    <property type="match status" value="1"/>
</dbReference>
<dbReference type="PANTHER" id="PTHR45266:SF3">
    <property type="entry name" value="OXALOACETATE DECARBOXYLASE ALPHA CHAIN"/>
    <property type="match status" value="1"/>
</dbReference>
<dbReference type="SUPFAM" id="SSF51230">
    <property type="entry name" value="Single hybrid motif"/>
    <property type="match status" value="1"/>
</dbReference>
<dbReference type="RefSeq" id="WP_005846140.1">
    <property type="nucleotide sequence ID" value="NZ_JADU01000018.1"/>
</dbReference>
<dbReference type="InterPro" id="IPR001882">
    <property type="entry name" value="Biotin_BS"/>
</dbReference>
<evidence type="ECO:0000256" key="2">
    <source>
        <dbReference type="SAM" id="MobiDB-lite"/>
    </source>
</evidence>